<organism evidence="1">
    <name type="scientific">viral metagenome</name>
    <dbReference type="NCBI Taxonomy" id="1070528"/>
    <lineage>
        <taxon>unclassified sequences</taxon>
        <taxon>metagenomes</taxon>
        <taxon>organismal metagenomes</taxon>
    </lineage>
</organism>
<evidence type="ECO:0000313" key="1">
    <source>
        <dbReference type="EMBL" id="QHS92937.1"/>
    </source>
</evidence>
<proteinExistence type="predicted"/>
<accession>A0A6C0BKN3</accession>
<dbReference type="AlphaFoldDB" id="A0A6C0BKN3"/>
<reference evidence="1" key="1">
    <citation type="journal article" date="2020" name="Nature">
        <title>Giant virus diversity and host interactions through global metagenomics.</title>
        <authorList>
            <person name="Schulz F."/>
            <person name="Roux S."/>
            <person name="Paez-Espino D."/>
            <person name="Jungbluth S."/>
            <person name="Walsh D.A."/>
            <person name="Denef V.J."/>
            <person name="McMahon K.D."/>
            <person name="Konstantinidis K.T."/>
            <person name="Eloe-Fadrosh E.A."/>
            <person name="Kyrpides N.C."/>
            <person name="Woyke T."/>
        </authorList>
    </citation>
    <scope>NUCLEOTIDE SEQUENCE</scope>
    <source>
        <strain evidence="1">GVMAG-M-3300017651-5</strain>
    </source>
</reference>
<name>A0A6C0BKN3_9ZZZZ</name>
<dbReference type="EMBL" id="MN739193">
    <property type="protein sequence ID" value="QHS92937.1"/>
    <property type="molecule type" value="Genomic_DNA"/>
</dbReference>
<protein>
    <submittedName>
        <fullName evidence="1">Uncharacterized protein</fullName>
    </submittedName>
</protein>
<sequence>MSSSIVKIAQVCKDIVTETSSRVNPKERRIRSLVYTLSSMDEAWLCQEFIIQWNRARSQVSRWFPLFNLLRDRANIKFYTDVTLIELLWKDNHQEISSVLPDDCSIERHRGLIQINYINNHEIREAMFFYHPYISLCELHKDKIPTYVHTTNQSLPMYINEVITASKESLTKSFPDCFPRAPSQYLILQEILKINPDYNIESQVELCKMRQSLLQQLKDRQIRTSHGVILNSSISPVRQLMKLGLDHIRVSTVESRVRLTLSFTSNVRECYNICLALFVDCTITIQESNVIITTNEPQEYQTTPYCGLPYSLMNSGNNETTKFMIVAYTLANELHRIRLQ</sequence>